<keyword evidence="3" id="KW-0805">Transcription regulation</keyword>
<protein>
    <submittedName>
        <fullName evidence="10">RNA polymerase II transcriptional coactivator</fullName>
    </submittedName>
</protein>
<reference evidence="10" key="1">
    <citation type="submission" date="2025-08" db="UniProtKB">
        <authorList>
            <consortium name="RefSeq"/>
        </authorList>
    </citation>
    <scope>IDENTIFICATION</scope>
    <source>
        <tissue evidence="10">Entire body</tissue>
    </source>
</reference>
<evidence type="ECO:0000256" key="5">
    <source>
        <dbReference type="ARBA" id="ARBA00023163"/>
    </source>
</evidence>
<dbReference type="GO" id="GO:0003677">
    <property type="term" value="F:DNA binding"/>
    <property type="evidence" value="ECO:0007669"/>
    <property type="project" value="UniProtKB-KW"/>
</dbReference>
<evidence type="ECO:0000256" key="3">
    <source>
        <dbReference type="ARBA" id="ARBA00023015"/>
    </source>
</evidence>
<feature type="region of interest" description="Disordered" evidence="7">
    <location>
        <begin position="1"/>
        <end position="45"/>
    </location>
</feature>
<name>A0A1W4WUX3_AGRPL</name>
<evidence type="ECO:0000313" key="10">
    <source>
        <dbReference type="RefSeq" id="XP_018323850.1"/>
    </source>
</evidence>
<dbReference type="GO" id="GO:0003713">
    <property type="term" value="F:transcription coactivator activity"/>
    <property type="evidence" value="ECO:0007669"/>
    <property type="project" value="InterPro"/>
</dbReference>
<dbReference type="SUPFAM" id="SSF54447">
    <property type="entry name" value="ssDNA-binding transcriptional regulator domain"/>
    <property type="match status" value="1"/>
</dbReference>
<accession>A0A1W4WUX3</accession>
<dbReference type="RefSeq" id="XP_018323850.1">
    <property type="nucleotide sequence ID" value="XM_018468348.2"/>
</dbReference>
<dbReference type="Gene3D" id="2.30.31.10">
    <property type="entry name" value="Transcriptional Coactivator Pc4, Chain A"/>
    <property type="match status" value="1"/>
</dbReference>
<feature type="compositionally biased region" description="Basic and acidic residues" evidence="7">
    <location>
        <begin position="21"/>
        <end position="42"/>
    </location>
</feature>
<keyword evidence="6" id="KW-0539">Nucleus</keyword>
<dbReference type="GeneID" id="108736067"/>
<dbReference type="Proteomes" id="UP000192223">
    <property type="component" value="Unplaced"/>
</dbReference>
<gene>
    <name evidence="10" type="primary">LOC108736067</name>
</gene>
<organism evidence="9 10">
    <name type="scientific">Agrilus planipennis</name>
    <name type="common">Emerald ash borer</name>
    <name type="synonym">Agrilus marcopoli</name>
    <dbReference type="NCBI Taxonomy" id="224129"/>
    <lineage>
        <taxon>Eukaryota</taxon>
        <taxon>Metazoa</taxon>
        <taxon>Ecdysozoa</taxon>
        <taxon>Arthropoda</taxon>
        <taxon>Hexapoda</taxon>
        <taxon>Insecta</taxon>
        <taxon>Pterygota</taxon>
        <taxon>Neoptera</taxon>
        <taxon>Endopterygota</taxon>
        <taxon>Coleoptera</taxon>
        <taxon>Polyphaga</taxon>
        <taxon>Elateriformia</taxon>
        <taxon>Buprestoidea</taxon>
        <taxon>Buprestidae</taxon>
        <taxon>Agrilinae</taxon>
        <taxon>Agrilus</taxon>
    </lineage>
</organism>
<dbReference type="Pfam" id="PF02229">
    <property type="entry name" value="PC4"/>
    <property type="match status" value="1"/>
</dbReference>
<dbReference type="CTD" id="34120"/>
<evidence type="ECO:0000256" key="1">
    <source>
        <dbReference type="ARBA" id="ARBA00004123"/>
    </source>
</evidence>
<dbReference type="InParanoid" id="A0A1W4WUX3"/>
<keyword evidence="4" id="KW-0238">DNA-binding</keyword>
<keyword evidence="5" id="KW-0804">Transcription</keyword>
<dbReference type="STRING" id="224129.A0A1W4WUX3"/>
<dbReference type="AlphaFoldDB" id="A0A1W4WUX3"/>
<evidence type="ECO:0000256" key="6">
    <source>
        <dbReference type="ARBA" id="ARBA00023242"/>
    </source>
</evidence>
<dbReference type="OrthoDB" id="2505440at2759"/>
<evidence type="ECO:0000256" key="2">
    <source>
        <dbReference type="ARBA" id="ARBA00009001"/>
    </source>
</evidence>
<dbReference type="InterPro" id="IPR045125">
    <property type="entry name" value="Sub1/Tcp4-like"/>
</dbReference>
<dbReference type="FunCoup" id="A0A1W4WUX3">
    <property type="interactions" value="1354"/>
</dbReference>
<dbReference type="KEGG" id="apln:108736067"/>
<comment type="similarity">
    <text evidence="2">Belongs to the transcriptional coactivator PC4 family.</text>
</comment>
<dbReference type="InterPro" id="IPR003173">
    <property type="entry name" value="PC4_C"/>
</dbReference>
<comment type="subcellular location">
    <subcellularLocation>
        <location evidence="1">Nucleus</location>
    </subcellularLocation>
</comment>
<dbReference type="PANTHER" id="PTHR13215">
    <property type="entry name" value="RNA POLYMERASE II TRANSCRIPTIONAL COACTIVATOR"/>
    <property type="match status" value="1"/>
</dbReference>
<dbReference type="GO" id="GO:0005634">
    <property type="term" value="C:nucleus"/>
    <property type="evidence" value="ECO:0007669"/>
    <property type="project" value="UniProtKB-SubCell"/>
</dbReference>
<dbReference type="GO" id="GO:0060261">
    <property type="term" value="P:positive regulation of transcription initiation by RNA polymerase II"/>
    <property type="evidence" value="ECO:0007669"/>
    <property type="project" value="InterPro"/>
</dbReference>
<feature type="domain" description="Transcriptional coactivator p15 (PC4) C-terminal" evidence="8">
    <location>
        <begin position="47"/>
        <end position="97"/>
    </location>
</feature>
<proteinExistence type="inferred from homology"/>
<evidence type="ECO:0000256" key="4">
    <source>
        <dbReference type="ARBA" id="ARBA00023125"/>
    </source>
</evidence>
<evidence type="ECO:0000313" key="9">
    <source>
        <dbReference type="Proteomes" id="UP000192223"/>
    </source>
</evidence>
<evidence type="ECO:0000256" key="7">
    <source>
        <dbReference type="SAM" id="MobiDB-lite"/>
    </source>
</evidence>
<keyword evidence="9" id="KW-1185">Reference proteome</keyword>
<evidence type="ECO:0000259" key="8">
    <source>
        <dbReference type="Pfam" id="PF02229"/>
    </source>
</evidence>
<dbReference type="InterPro" id="IPR009044">
    <property type="entry name" value="ssDNA-bd_transcriptional_reg"/>
</dbReference>
<sequence>MPKPSKKKAASSSSSDSDSGPEDRNPPAKKPKTENTSKKQQDDDISWSLGKRRFAKLCEFKGNWYVDIREFYDVGGDLKPGKKGIMLTMEQWQKLKSQIDSIDEAIKRNV</sequence>